<keyword evidence="4" id="KW-1003">Cell membrane</keyword>
<keyword evidence="14" id="KW-0282">Flagellum</keyword>
<dbReference type="PRINTS" id="PR01009">
    <property type="entry name" value="FLGMRINGFLIF"/>
</dbReference>
<evidence type="ECO:0000256" key="10">
    <source>
        <dbReference type="SAM" id="MobiDB-lite"/>
    </source>
</evidence>
<evidence type="ECO:0000256" key="6">
    <source>
        <dbReference type="ARBA" id="ARBA00022989"/>
    </source>
</evidence>
<dbReference type="InterPro" id="IPR006182">
    <property type="entry name" value="FliF_N_dom"/>
</dbReference>
<accession>A0ABY5PJJ3</accession>
<keyword evidence="14" id="KW-0969">Cilium</keyword>
<dbReference type="NCBIfam" id="TIGR00206">
    <property type="entry name" value="fliF"/>
    <property type="match status" value="1"/>
</dbReference>
<feature type="transmembrane region" description="Helical" evidence="11">
    <location>
        <begin position="7"/>
        <end position="27"/>
    </location>
</feature>
<evidence type="ECO:0000259" key="12">
    <source>
        <dbReference type="Pfam" id="PF01514"/>
    </source>
</evidence>
<protein>
    <recommendedName>
        <fullName evidence="9">Flagellar M-ring protein</fullName>
    </recommendedName>
</protein>
<evidence type="ECO:0000256" key="8">
    <source>
        <dbReference type="ARBA" id="ARBA00023143"/>
    </source>
</evidence>
<keyword evidence="7 11" id="KW-0472">Membrane</keyword>
<dbReference type="Gene3D" id="3.30.300.30">
    <property type="match status" value="1"/>
</dbReference>
<evidence type="ECO:0000256" key="3">
    <source>
        <dbReference type="ARBA" id="ARBA00007971"/>
    </source>
</evidence>
<dbReference type="PANTHER" id="PTHR30046:SF0">
    <property type="entry name" value="FLAGELLAR M-RING PROTEIN"/>
    <property type="match status" value="1"/>
</dbReference>
<evidence type="ECO:0000313" key="15">
    <source>
        <dbReference type="Proteomes" id="UP001058860"/>
    </source>
</evidence>
<gene>
    <name evidence="14" type="primary">fliF</name>
    <name evidence="14" type="ORF">LRS13_04200</name>
</gene>
<dbReference type="InterPro" id="IPR000067">
    <property type="entry name" value="FlgMring_FliF"/>
</dbReference>
<feature type="domain" description="Flagellar M-ring C-terminal" evidence="13">
    <location>
        <begin position="239"/>
        <end position="385"/>
    </location>
</feature>
<dbReference type="Pfam" id="PF01514">
    <property type="entry name" value="YscJ_FliF"/>
    <property type="match status" value="1"/>
</dbReference>
<dbReference type="EMBL" id="CP088295">
    <property type="protein sequence ID" value="UUY04740.1"/>
    <property type="molecule type" value="Genomic_DNA"/>
</dbReference>
<evidence type="ECO:0000313" key="14">
    <source>
        <dbReference type="EMBL" id="UUY04740.1"/>
    </source>
</evidence>
<dbReference type="PANTHER" id="PTHR30046">
    <property type="entry name" value="FLAGELLAR M-RING PROTEIN"/>
    <property type="match status" value="1"/>
</dbReference>
<keyword evidence="6 11" id="KW-1133">Transmembrane helix</keyword>
<evidence type="ECO:0000259" key="13">
    <source>
        <dbReference type="Pfam" id="PF08345"/>
    </source>
</evidence>
<evidence type="ECO:0000256" key="4">
    <source>
        <dbReference type="ARBA" id="ARBA00022475"/>
    </source>
</evidence>
<keyword evidence="8 9" id="KW-0975">Bacterial flagellum</keyword>
<evidence type="ECO:0000256" key="9">
    <source>
        <dbReference type="PIRNR" id="PIRNR004862"/>
    </source>
</evidence>
<keyword evidence="5 11" id="KW-0812">Transmembrane</keyword>
<evidence type="ECO:0000256" key="7">
    <source>
        <dbReference type="ARBA" id="ARBA00023136"/>
    </source>
</evidence>
<evidence type="ECO:0000256" key="1">
    <source>
        <dbReference type="ARBA" id="ARBA00004117"/>
    </source>
</evidence>
<dbReference type="Pfam" id="PF08345">
    <property type="entry name" value="YscJ_FliF_C"/>
    <property type="match status" value="1"/>
</dbReference>
<keyword evidence="14" id="KW-0966">Cell projection</keyword>
<evidence type="ECO:0000256" key="2">
    <source>
        <dbReference type="ARBA" id="ARBA00004651"/>
    </source>
</evidence>
<organism evidence="14 15">
    <name type="scientific">Svornostia abyssi</name>
    <dbReference type="NCBI Taxonomy" id="2898438"/>
    <lineage>
        <taxon>Bacteria</taxon>
        <taxon>Bacillati</taxon>
        <taxon>Actinomycetota</taxon>
        <taxon>Thermoleophilia</taxon>
        <taxon>Solirubrobacterales</taxon>
        <taxon>Baekduiaceae</taxon>
        <taxon>Svornostia</taxon>
    </lineage>
</organism>
<reference evidence="15" key="1">
    <citation type="submission" date="2021-11" db="EMBL/GenBank/DDBJ databases">
        <title>Cultivation dependent microbiological survey of springs from the worlds oldest radium mine currently devoted to the extraction of radon-saturated water.</title>
        <authorList>
            <person name="Kapinusova G."/>
            <person name="Smrhova T."/>
            <person name="Strejcek M."/>
            <person name="Suman J."/>
            <person name="Jani K."/>
            <person name="Pajer P."/>
            <person name="Uhlik O."/>
        </authorList>
    </citation>
    <scope>NUCLEOTIDE SEQUENCE [LARGE SCALE GENOMIC DNA]</scope>
    <source>
        <strain evidence="15">J379</strain>
    </source>
</reference>
<feature type="region of interest" description="Disordered" evidence="10">
    <location>
        <begin position="454"/>
        <end position="473"/>
    </location>
</feature>
<dbReference type="InterPro" id="IPR045851">
    <property type="entry name" value="AMP-bd_C_sf"/>
</dbReference>
<comment type="similarity">
    <text evidence="3 9">Belongs to the FliF family.</text>
</comment>
<evidence type="ECO:0000256" key="5">
    <source>
        <dbReference type="ARBA" id="ARBA00022692"/>
    </source>
</evidence>
<dbReference type="InterPro" id="IPR013556">
    <property type="entry name" value="Flag_M-ring_C"/>
</dbReference>
<name>A0ABY5PJJ3_9ACTN</name>
<keyword evidence="15" id="KW-1185">Reference proteome</keyword>
<dbReference type="Proteomes" id="UP001058860">
    <property type="component" value="Chromosome"/>
</dbReference>
<comment type="subcellular location">
    <subcellularLocation>
        <location evidence="1 9">Bacterial flagellum basal body</location>
    </subcellularLocation>
    <subcellularLocation>
        <location evidence="2">Cell membrane</location>
        <topology evidence="2">Multi-pass membrane protein</topology>
    </subcellularLocation>
</comment>
<dbReference type="PIRSF" id="PIRSF004862">
    <property type="entry name" value="FliF"/>
    <property type="match status" value="1"/>
</dbReference>
<sequence length="500" mass="51999">MPTRGKVILGASVVVGLIVMFILFRMATAPSYVTVVNGVEPGDTAKVTAALDEAGIAYELQNNGTAVAVVSGSEAQANVALATAGVDTGGGTKPGFELLDEQKLGASDFQQKVNYQRALEGEIAKNVQSINGISSATVQLSLPEDKLFADETKPATAALLINAPANGLDPQQVRGIASLVAGSVEGLKDENVTITTSSGELIWPLGEGGQAGGTGGSTTKIAAENRYASQLEADLNQLLIRTLGADKAYVEARPTLNVDEISREELKYGTRGTALARKSETEELQSEGEAGAAAGARANIEGAAAQANGGTSDYNREMTEENFGVDKTIEKTKVAPGAVEKLDLALVLDASLSEAEVTEVEAAVASAAGIDQQRGDTLAVSQIPFVKPKTEEAKGAPVPQEAVGVAKWVGLGIAGALFLFFVTRALRKREREALGDARWLTEIDEPRPLAALTAGGNEAPGSSLPEMAAPSAARTQIGEMVDKEPEKVAQQLRAWMSEES</sequence>
<dbReference type="InterPro" id="IPR043427">
    <property type="entry name" value="YscJ/FliF"/>
</dbReference>
<evidence type="ECO:0000256" key="11">
    <source>
        <dbReference type="SAM" id="Phobius"/>
    </source>
</evidence>
<proteinExistence type="inferred from homology"/>
<comment type="function">
    <text evidence="9">The M ring may be actively involved in energy transduction.</text>
</comment>
<feature type="domain" description="Flagellar M-ring N-terminal" evidence="12">
    <location>
        <begin position="28"/>
        <end position="202"/>
    </location>
</feature>